<protein>
    <submittedName>
        <fullName evidence="10">L,D-transpeptidase family protein</fullName>
    </submittedName>
</protein>
<evidence type="ECO:0000313" key="11">
    <source>
        <dbReference type="Proteomes" id="UP001165343"/>
    </source>
</evidence>
<keyword evidence="3" id="KW-0808">Transferase</keyword>
<dbReference type="PANTHER" id="PTHR41533">
    <property type="entry name" value="L,D-TRANSPEPTIDASE HI_1667-RELATED"/>
    <property type="match status" value="1"/>
</dbReference>
<evidence type="ECO:0000256" key="2">
    <source>
        <dbReference type="ARBA" id="ARBA00005992"/>
    </source>
</evidence>
<reference evidence="10" key="1">
    <citation type="submission" date="2022-05" db="EMBL/GenBank/DDBJ databases">
        <authorList>
            <person name="Jo J.-H."/>
            <person name="Im W.-T."/>
        </authorList>
    </citation>
    <scope>NUCLEOTIDE SEQUENCE</scope>
    <source>
        <strain evidence="10">RG327</strain>
    </source>
</reference>
<keyword evidence="6 7" id="KW-0961">Cell wall biogenesis/degradation</keyword>
<dbReference type="PANTHER" id="PTHR41533:SF1">
    <property type="entry name" value="L,D-TRANSPEPTIDASE YCBB-RELATED"/>
    <property type="match status" value="1"/>
</dbReference>
<feature type="signal peptide" evidence="8">
    <location>
        <begin position="1"/>
        <end position="25"/>
    </location>
</feature>
<evidence type="ECO:0000259" key="9">
    <source>
        <dbReference type="PROSITE" id="PS52029"/>
    </source>
</evidence>
<evidence type="ECO:0000256" key="4">
    <source>
        <dbReference type="ARBA" id="ARBA00022960"/>
    </source>
</evidence>
<evidence type="ECO:0000313" key="10">
    <source>
        <dbReference type="EMBL" id="MCL6678766.1"/>
    </source>
</evidence>
<name>A0ABT0RET1_9SPHN</name>
<keyword evidence="4 7" id="KW-0133">Cell shape</keyword>
<evidence type="ECO:0000256" key="6">
    <source>
        <dbReference type="ARBA" id="ARBA00023316"/>
    </source>
</evidence>
<dbReference type="PROSITE" id="PS52029">
    <property type="entry name" value="LD_TPASE"/>
    <property type="match status" value="1"/>
</dbReference>
<feature type="chain" id="PRO_5045091380" evidence="8">
    <location>
        <begin position="26"/>
        <end position="258"/>
    </location>
</feature>
<dbReference type="RefSeq" id="WP_249867704.1">
    <property type="nucleotide sequence ID" value="NZ_JAMGBC010000001.1"/>
</dbReference>
<comment type="similarity">
    <text evidence="2">Belongs to the YkuD family.</text>
</comment>
<feature type="active site" description="Nucleophile" evidence="7">
    <location>
        <position position="204"/>
    </location>
</feature>
<dbReference type="Proteomes" id="UP001165343">
    <property type="component" value="Unassembled WGS sequence"/>
</dbReference>
<dbReference type="InterPro" id="IPR005490">
    <property type="entry name" value="LD_TPept_cat_dom"/>
</dbReference>
<feature type="active site" description="Proton donor/acceptor" evidence="7">
    <location>
        <position position="185"/>
    </location>
</feature>
<organism evidence="10 11">
    <name type="scientific">Sphingomonas anseongensis</name>
    <dbReference type="NCBI Taxonomy" id="2908207"/>
    <lineage>
        <taxon>Bacteria</taxon>
        <taxon>Pseudomonadati</taxon>
        <taxon>Pseudomonadota</taxon>
        <taxon>Alphaproteobacteria</taxon>
        <taxon>Sphingomonadales</taxon>
        <taxon>Sphingomonadaceae</taxon>
        <taxon>Sphingomonas</taxon>
    </lineage>
</organism>
<evidence type="ECO:0000256" key="3">
    <source>
        <dbReference type="ARBA" id="ARBA00022679"/>
    </source>
</evidence>
<gene>
    <name evidence="10" type="ORF">LZ519_05460</name>
</gene>
<dbReference type="SUPFAM" id="SSF141523">
    <property type="entry name" value="L,D-transpeptidase catalytic domain-like"/>
    <property type="match status" value="1"/>
</dbReference>
<dbReference type="Pfam" id="PF03734">
    <property type="entry name" value="YkuD"/>
    <property type="match status" value="1"/>
</dbReference>
<sequence length="258" mass="27737">MTKPLKRALCAALLAALVPVSPAIAGSGSTADSAAVAALANIVPRTAGRSILIDAASAKLFMLENGRVVDSMKVIVGKPAEPTPELTTSLTYATVNPYWHVPEDIARTLTAPNVLKQGTEYLSSRGYEVMSSFGPDGQILDPNTIDWQAVADGRTTVLVRQRPGPANSMGRIKFSLAAGDGIYLHDTPKKELFEQDQRNLSAGCIRLEDAPRLARWLLGDSMPMSADVPEEHIALRSYVPVKITYLDPQAQMQVASLR</sequence>
<dbReference type="CDD" id="cd16913">
    <property type="entry name" value="YkuD_like"/>
    <property type="match status" value="1"/>
</dbReference>
<keyword evidence="11" id="KW-1185">Reference proteome</keyword>
<accession>A0ABT0RET1</accession>
<evidence type="ECO:0000256" key="1">
    <source>
        <dbReference type="ARBA" id="ARBA00004752"/>
    </source>
</evidence>
<feature type="domain" description="L,D-TPase catalytic" evidence="9">
    <location>
        <begin position="49"/>
        <end position="225"/>
    </location>
</feature>
<keyword evidence="8" id="KW-0732">Signal</keyword>
<comment type="caution">
    <text evidence="10">The sequence shown here is derived from an EMBL/GenBank/DDBJ whole genome shotgun (WGS) entry which is preliminary data.</text>
</comment>
<dbReference type="EMBL" id="JAMGBC010000001">
    <property type="protein sequence ID" value="MCL6678766.1"/>
    <property type="molecule type" value="Genomic_DNA"/>
</dbReference>
<keyword evidence="5 7" id="KW-0573">Peptidoglycan synthesis</keyword>
<evidence type="ECO:0000256" key="8">
    <source>
        <dbReference type="SAM" id="SignalP"/>
    </source>
</evidence>
<evidence type="ECO:0000256" key="7">
    <source>
        <dbReference type="PROSITE-ProRule" id="PRU01373"/>
    </source>
</evidence>
<comment type="pathway">
    <text evidence="1 7">Cell wall biogenesis; peptidoglycan biosynthesis.</text>
</comment>
<proteinExistence type="inferred from homology"/>
<dbReference type="InterPro" id="IPR052905">
    <property type="entry name" value="LD-transpeptidase_YkuD-like"/>
</dbReference>
<dbReference type="InterPro" id="IPR038063">
    <property type="entry name" value="Transpep_catalytic_dom"/>
</dbReference>
<dbReference type="Gene3D" id="2.40.440.10">
    <property type="entry name" value="L,D-transpeptidase catalytic domain-like"/>
    <property type="match status" value="1"/>
</dbReference>
<evidence type="ECO:0000256" key="5">
    <source>
        <dbReference type="ARBA" id="ARBA00022984"/>
    </source>
</evidence>